<sequence>MSDKRNISKPVPGRPRRPSPPPSGDRAREPPTPNLLAHSLPSTATLNALPRLAGSEPTTPMTERAPFGLTLTWGRVEIEEQQRNGPTSTSSHHPMSPDQQSGGPAPAPERSELQGQCRTMPASKEPPATLDIANDACEVAELREVPIEVTYYKDRDVPDDLPYFFYGELARPEKLKEVLGLREVPALKKARVAPYQFIQVRGRQVLVDARGEGFKEPKPVVAGYIYEPKSEWEVEKLTEYHIGLYEGKFGIDQEVPMEVEDEGEVRRIEGNVPVYCQRDD</sequence>
<reference evidence="2" key="1">
    <citation type="journal article" date="2020" name="Stud. Mycol.">
        <title>101 Dothideomycetes genomes: a test case for predicting lifestyles and emergence of pathogens.</title>
        <authorList>
            <person name="Haridas S."/>
            <person name="Albert R."/>
            <person name="Binder M."/>
            <person name="Bloem J."/>
            <person name="Labutti K."/>
            <person name="Salamov A."/>
            <person name="Andreopoulos B."/>
            <person name="Baker S."/>
            <person name="Barry K."/>
            <person name="Bills G."/>
            <person name="Bluhm B."/>
            <person name="Cannon C."/>
            <person name="Castanera R."/>
            <person name="Culley D."/>
            <person name="Daum C."/>
            <person name="Ezra D."/>
            <person name="Gonzalez J."/>
            <person name="Henrissat B."/>
            <person name="Kuo A."/>
            <person name="Liang C."/>
            <person name="Lipzen A."/>
            <person name="Lutzoni F."/>
            <person name="Magnuson J."/>
            <person name="Mondo S."/>
            <person name="Nolan M."/>
            <person name="Ohm R."/>
            <person name="Pangilinan J."/>
            <person name="Park H.-J."/>
            <person name="Ramirez L."/>
            <person name="Alfaro M."/>
            <person name="Sun H."/>
            <person name="Tritt A."/>
            <person name="Yoshinaga Y."/>
            <person name="Zwiers L.-H."/>
            <person name="Turgeon B."/>
            <person name="Goodwin S."/>
            <person name="Spatafora J."/>
            <person name="Crous P."/>
            <person name="Grigoriev I."/>
        </authorList>
    </citation>
    <scope>NUCLEOTIDE SEQUENCE</scope>
    <source>
        <strain evidence="2">CBS 207.26</strain>
    </source>
</reference>
<dbReference type="Proteomes" id="UP000800200">
    <property type="component" value="Unassembled WGS sequence"/>
</dbReference>
<name>A0A6A6EHR2_9PEZI</name>
<proteinExistence type="predicted"/>
<dbReference type="Gene3D" id="3.10.490.10">
    <property type="entry name" value="Gamma-glutamyl cyclotransferase-like"/>
    <property type="match status" value="1"/>
</dbReference>
<feature type="compositionally biased region" description="Low complexity" evidence="1">
    <location>
        <begin position="86"/>
        <end position="97"/>
    </location>
</feature>
<accession>A0A6A6EHR2</accession>
<keyword evidence="3" id="KW-1185">Reference proteome</keyword>
<evidence type="ECO:0008006" key="4">
    <source>
        <dbReference type="Google" id="ProtNLM"/>
    </source>
</evidence>
<dbReference type="OrthoDB" id="3262926at2759"/>
<evidence type="ECO:0000256" key="1">
    <source>
        <dbReference type="SAM" id="MobiDB-lite"/>
    </source>
</evidence>
<organism evidence="2 3">
    <name type="scientific">Zopfia rhizophila CBS 207.26</name>
    <dbReference type="NCBI Taxonomy" id="1314779"/>
    <lineage>
        <taxon>Eukaryota</taxon>
        <taxon>Fungi</taxon>
        <taxon>Dikarya</taxon>
        <taxon>Ascomycota</taxon>
        <taxon>Pezizomycotina</taxon>
        <taxon>Dothideomycetes</taxon>
        <taxon>Dothideomycetes incertae sedis</taxon>
        <taxon>Zopfiaceae</taxon>
        <taxon>Zopfia</taxon>
    </lineage>
</organism>
<dbReference type="AlphaFoldDB" id="A0A6A6EHR2"/>
<feature type="region of interest" description="Disordered" evidence="1">
    <location>
        <begin position="1"/>
        <end position="128"/>
    </location>
</feature>
<gene>
    <name evidence="2" type="ORF">K469DRAFT_746631</name>
</gene>
<dbReference type="EMBL" id="ML994617">
    <property type="protein sequence ID" value="KAF2191234.1"/>
    <property type="molecule type" value="Genomic_DNA"/>
</dbReference>
<protein>
    <recommendedName>
        <fullName evidence="4">Gamma-glutamylcyclotransferase AIG2-like domain-containing protein</fullName>
    </recommendedName>
</protein>
<evidence type="ECO:0000313" key="3">
    <source>
        <dbReference type="Proteomes" id="UP000800200"/>
    </source>
</evidence>
<evidence type="ECO:0000313" key="2">
    <source>
        <dbReference type="EMBL" id="KAF2191234.1"/>
    </source>
</evidence>